<comment type="caution">
    <text evidence="1">The sequence shown here is derived from an EMBL/GenBank/DDBJ whole genome shotgun (WGS) entry which is preliminary data.</text>
</comment>
<organism evidence="1 2">
    <name type="scientific">Araneus ventricosus</name>
    <name type="common">Orbweaver spider</name>
    <name type="synonym">Epeira ventricosa</name>
    <dbReference type="NCBI Taxonomy" id="182803"/>
    <lineage>
        <taxon>Eukaryota</taxon>
        <taxon>Metazoa</taxon>
        <taxon>Ecdysozoa</taxon>
        <taxon>Arthropoda</taxon>
        <taxon>Chelicerata</taxon>
        <taxon>Arachnida</taxon>
        <taxon>Araneae</taxon>
        <taxon>Araneomorphae</taxon>
        <taxon>Entelegynae</taxon>
        <taxon>Araneoidea</taxon>
        <taxon>Araneidae</taxon>
        <taxon>Araneus</taxon>
    </lineage>
</organism>
<evidence type="ECO:0000313" key="2">
    <source>
        <dbReference type="Proteomes" id="UP000499080"/>
    </source>
</evidence>
<proteinExistence type="predicted"/>
<name>A0A4Y2GX45_ARAVE</name>
<gene>
    <name evidence="1" type="ORF">AVEN_261428_1</name>
</gene>
<accession>A0A4Y2GX45</accession>
<sequence length="113" mass="12632">MWEIVFTVPSETEMGTIVKESFAENLIEQVPPCLDLSCFDFFSMESLIPITSSLQRSEILASFTNNDVTVIAKLALSVFTCGTFPINVHPRWVLTATKLEDKFSFACHKPANP</sequence>
<keyword evidence="2" id="KW-1185">Reference proteome</keyword>
<dbReference type="EMBL" id="BGPR01001576">
    <property type="protein sequence ID" value="GBM57088.1"/>
    <property type="molecule type" value="Genomic_DNA"/>
</dbReference>
<protein>
    <submittedName>
        <fullName evidence="1">Uncharacterized protein</fullName>
    </submittedName>
</protein>
<dbReference type="Proteomes" id="UP000499080">
    <property type="component" value="Unassembled WGS sequence"/>
</dbReference>
<dbReference type="AlphaFoldDB" id="A0A4Y2GX45"/>
<reference evidence="1 2" key="1">
    <citation type="journal article" date="2019" name="Sci. Rep.">
        <title>Orb-weaving spider Araneus ventricosus genome elucidates the spidroin gene catalogue.</title>
        <authorList>
            <person name="Kono N."/>
            <person name="Nakamura H."/>
            <person name="Ohtoshi R."/>
            <person name="Moran D.A.P."/>
            <person name="Shinohara A."/>
            <person name="Yoshida Y."/>
            <person name="Fujiwara M."/>
            <person name="Mori M."/>
            <person name="Tomita M."/>
            <person name="Arakawa K."/>
        </authorList>
    </citation>
    <scope>NUCLEOTIDE SEQUENCE [LARGE SCALE GENOMIC DNA]</scope>
</reference>
<evidence type="ECO:0000313" key="1">
    <source>
        <dbReference type="EMBL" id="GBM57088.1"/>
    </source>
</evidence>